<evidence type="ECO:0000259" key="11">
    <source>
        <dbReference type="Pfam" id="PF02709"/>
    </source>
</evidence>
<dbReference type="Proteomes" id="UP001217089">
    <property type="component" value="Unassembled WGS sequence"/>
</dbReference>
<evidence type="ECO:0000256" key="8">
    <source>
        <dbReference type="ARBA" id="ARBA00022989"/>
    </source>
</evidence>
<dbReference type="EMBL" id="JARBDR010000337">
    <property type="protein sequence ID" value="KAJ8315778.1"/>
    <property type="molecule type" value="Genomic_DNA"/>
</dbReference>
<accession>A0ABQ9FJ74</accession>
<keyword evidence="9" id="KW-0472">Membrane</keyword>
<organism evidence="13 14">
    <name type="scientific">Tegillarca granosa</name>
    <name type="common">Malaysian cockle</name>
    <name type="synonym">Anadara granosa</name>
    <dbReference type="NCBI Taxonomy" id="220873"/>
    <lineage>
        <taxon>Eukaryota</taxon>
        <taxon>Metazoa</taxon>
        <taxon>Spiralia</taxon>
        <taxon>Lophotrochozoa</taxon>
        <taxon>Mollusca</taxon>
        <taxon>Bivalvia</taxon>
        <taxon>Autobranchia</taxon>
        <taxon>Pteriomorphia</taxon>
        <taxon>Arcoida</taxon>
        <taxon>Arcoidea</taxon>
        <taxon>Arcidae</taxon>
        <taxon>Tegillarca</taxon>
    </lineage>
</organism>
<dbReference type="SUPFAM" id="SSF53448">
    <property type="entry name" value="Nucleotide-diphospho-sugar transferases"/>
    <property type="match status" value="1"/>
</dbReference>
<dbReference type="Pfam" id="PF13733">
    <property type="entry name" value="Glyco_transf_7N"/>
    <property type="match status" value="1"/>
</dbReference>
<dbReference type="InterPro" id="IPR027791">
    <property type="entry name" value="Galactosyl_T_C"/>
</dbReference>
<dbReference type="InterPro" id="IPR003859">
    <property type="entry name" value="Galactosyl_T"/>
</dbReference>
<comment type="subcellular location">
    <subcellularLocation>
        <location evidence="1">Membrane</location>
        <topology evidence="1">Single-pass type II membrane protein</topology>
    </subcellularLocation>
</comment>
<dbReference type="InterPro" id="IPR029044">
    <property type="entry name" value="Nucleotide-diphossugar_trans"/>
</dbReference>
<evidence type="ECO:0000256" key="2">
    <source>
        <dbReference type="ARBA" id="ARBA00004922"/>
    </source>
</evidence>
<dbReference type="PANTHER" id="PTHR19300">
    <property type="entry name" value="BETA-1,4-GALACTOSYLTRANSFERASE"/>
    <property type="match status" value="1"/>
</dbReference>
<evidence type="ECO:0000313" key="14">
    <source>
        <dbReference type="Proteomes" id="UP001217089"/>
    </source>
</evidence>
<evidence type="ECO:0000259" key="12">
    <source>
        <dbReference type="Pfam" id="PF13733"/>
    </source>
</evidence>
<keyword evidence="10" id="KW-0325">Glycoprotein</keyword>
<evidence type="ECO:0000256" key="3">
    <source>
        <dbReference type="ARBA" id="ARBA00005735"/>
    </source>
</evidence>
<keyword evidence="4" id="KW-0328">Glycosyltransferase</keyword>
<evidence type="ECO:0000256" key="1">
    <source>
        <dbReference type="ARBA" id="ARBA00004606"/>
    </source>
</evidence>
<sequence>LNKKVKELHQFNISIRDVVFHNIDLQNGGAWKPLNCSPQHRVAIVIPYRNRYQHLITLLYFLIPMLKRQMIHFRIFIAEQVNITLLILYSSVFLKFAVYGDDIFNKGRLMNAAFLEAKKLFHFDCVIFHDVDLVPEDDRNVYSCPWQPKHLSVAIDEMNYKSVFIKILKYELLVGGVLNMRKEHFEMVNGYSNNYWGWGGEDDDMAYR</sequence>
<evidence type="ECO:0008006" key="15">
    <source>
        <dbReference type="Google" id="ProtNLM"/>
    </source>
</evidence>
<dbReference type="InterPro" id="IPR027995">
    <property type="entry name" value="Galactosyl_T_N"/>
</dbReference>
<evidence type="ECO:0000256" key="6">
    <source>
        <dbReference type="ARBA" id="ARBA00022692"/>
    </source>
</evidence>
<evidence type="ECO:0000256" key="5">
    <source>
        <dbReference type="ARBA" id="ARBA00022679"/>
    </source>
</evidence>
<dbReference type="Gene3D" id="3.90.550.10">
    <property type="entry name" value="Spore Coat Polysaccharide Biosynthesis Protein SpsA, Chain A"/>
    <property type="match status" value="1"/>
</dbReference>
<proteinExistence type="inferred from homology"/>
<comment type="similarity">
    <text evidence="3">Belongs to the glycosyltransferase 7 family.</text>
</comment>
<keyword evidence="14" id="KW-1185">Reference proteome</keyword>
<keyword evidence="8" id="KW-1133">Transmembrane helix</keyword>
<evidence type="ECO:0000313" key="13">
    <source>
        <dbReference type="EMBL" id="KAJ8315778.1"/>
    </source>
</evidence>
<evidence type="ECO:0000256" key="10">
    <source>
        <dbReference type="ARBA" id="ARBA00023180"/>
    </source>
</evidence>
<feature type="domain" description="Galactosyltransferase N-terminal" evidence="12">
    <location>
        <begin position="10"/>
        <end position="145"/>
    </location>
</feature>
<keyword evidence="6" id="KW-0812">Transmembrane</keyword>
<comment type="pathway">
    <text evidence="2">Protein modification; protein glycosylation.</text>
</comment>
<gene>
    <name evidence="13" type="ORF">KUTeg_007928</name>
</gene>
<reference evidence="13 14" key="1">
    <citation type="submission" date="2022-12" db="EMBL/GenBank/DDBJ databases">
        <title>Chromosome-level genome of Tegillarca granosa.</title>
        <authorList>
            <person name="Kim J."/>
        </authorList>
    </citation>
    <scope>NUCLEOTIDE SEQUENCE [LARGE SCALE GENOMIC DNA]</scope>
    <source>
        <strain evidence="13">Teg-2019</strain>
        <tissue evidence="13">Adductor muscle</tissue>
    </source>
</reference>
<keyword evidence="5" id="KW-0808">Transferase</keyword>
<name>A0ABQ9FJ74_TEGGR</name>
<dbReference type="PANTHER" id="PTHR19300:SF57">
    <property type="entry name" value="BETA-1,4-N-ACETYLGALACTOSAMINYLTRANSFERASE"/>
    <property type="match status" value="1"/>
</dbReference>
<evidence type="ECO:0000256" key="9">
    <source>
        <dbReference type="ARBA" id="ARBA00023136"/>
    </source>
</evidence>
<feature type="domain" description="Galactosyltransferase C-terminal" evidence="11">
    <location>
        <begin position="150"/>
        <end position="208"/>
    </location>
</feature>
<evidence type="ECO:0000256" key="4">
    <source>
        <dbReference type="ARBA" id="ARBA00022676"/>
    </source>
</evidence>
<dbReference type="PRINTS" id="PR02050">
    <property type="entry name" value="B14GALTRFASE"/>
</dbReference>
<comment type="caution">
    <text evidence="13">The sequence shown here is derived from an EMBL/GenBank/DDBJ whole genome shotgun (WGS) entry which is preliminary data.</text>
</comment>
<dbReference type="Pfam" id="PF02709">
    <property type="entry name" value="Glyco_transf_7C"/>
    <property type="match status" value="1"/>
</dbReference>
<keyword evidence="7" id="KW-0735">Signal-anchor</keyword>
<evidence type="ECO:0000256" key="7">
    <source>
        <dbReference type="ARBA" id="ARBA00022968"/>
    </source>
</evidence>
<feature type="non-terminal residue" evidence="13">
    <location>
        <position position="1"/>
    </location>
</feature>
<protein>
    <recommendedName>
        <fullName evidence="15">Beta-1,4-N-acetylgalactosaminyltransferase bre-4</fullName>
    </recommendedName>
</protein>